<dbReference type="Pfam" id="PF01042">
    <property type="entry name" value="Ribonuc_L-PSP"/>
    <property type="match status" value="1"/>
</dbReference>
<protein>
    <recommendedName>
        <fullName evidence="3">RidA family protein</fullName>
    </recommendedName>
</protein>
<dbReference type="InterPro" id="IPR035959">
    <property type="entry name" value="RutC-like_sf"/>
</dbReference>
<dbReference type="SUPFAM" id="SSF55298">
    <property type="entry name" value="YjgF-like"/>
    <property type="match status" value="1"/>
</dbReference>
<reference evidence="1 2" key="1">
    <citation type="journal article" date="2013" name="Genome Announc.">
        <title>Complete Genome Sequence of Mycobacterium massiliense Clinical Strain Asan 50594, Belonging to the Type II Genotype.</title>
        <authorList>
            <person name="Kim B.J."/>
            <person name="Kim B.R."/>
            <person name="Hong S.H."/>
            <person name="Seok S.H."/>
            <person name="Kook Y.H."/>
            <person name="Kim B.J."/>
        </authorList>
    </citation>
    <scope>NUCLEOTIDE SEQUENCE [LARGE SCALE GENOMIC DNA]</scope>
    <source>
        <strain evidence="1 2">50594</strain>
    </source>
</reference>
<evidence type="ECO:0000313" key="1">
    <source>
        <dbReference type="EMBL" id="AGM29130.1"/>
    </source>
</evidence>
<dbReference type="Gene3D" id="3.30.1330.40">
    <property type="entry name" value="RutC-like"/>
    <property type="match status" value="1"/>
</dbReference>
<dbReference type="EMBL" id="CP004374">
    <property type="protein sequence ID" value="AGM29130.1"/>
    <property type="molecule type" value="Genomic_DNA"/>
</dbReference>
<dbReference type="PANTHER" id="PTHR11803:SF39">
    <property type="entry name" value="2-IMINOBUTANOATE_2-IMINOPROPANOATE DEAMINASE"/>
    <property type="match status" value="1"/>
</dbReference>
<dbReference type="Proteomes" id="UP000013961">
    <property type="component" value="Chromosome"/>
</dbReference>
<proteinExistence type="predicted"/>
<organism evidence="1 2">
    <name type="scientific">Mycobacteroides abscessus subsp. bolletii 50594</name>
    <dbReference type="NCBI Taxonomy" id="1303024"/>
    <lineage>
        <taxon>Bacteria</taxon>
        <taxon>Bacillati</taxon>
        <taxon>Actinomycetota</taxon>
        <taxon>Actinomycetes</taxon>
        <taxon>Mycobacteriales</taxon>
        <taxon>Mycobacteriaceae</taxon>
        <taxon>Mycobacteroides</taxon>
        <taxon>Mycobacteroides abscessus</taxon>
    </lineage>
</organism>
<evidence type="ECO:0000313" key="2">
    <source>
        <dbReference type="Proteomes" id="UP000013961"/>
    </source>
</evidence>
<accession>A0AB33ABF8</accession>
<gene>
    <name evidence="1" type="ORF">MASS_2528</name>
</gene>
<dbReference type="KEGG" id="mabb:MASS_2528"/>
<dbReference type="GO" id="GO:0005829">
    <property type="term" value="C:cytosol"/>
    <property type="evidence" value="ECO:0007669"/>
    <property type="project" value="TreeGrafter"/>
</dbReference>
<dbReference type="AlphaFoldDB" id="A0AB33ABF8"/>
<name>A0AB33ABF8_9MYCO</name>
<dbReference type="CDD" id="cd00448">
    <property type="entry name" value="YjgF_YER057c_UK114_family"/>
    <property type="match status" value="1"/>
</dbReference>
<evidence type="ECO:0008006" key="3">
    <source>
        <dbReference type="Google" id="ProtNLM"/>
    </source>
</evidence>
<dbReference type="GO" id="GO:0019239">
    <property type="term" value="F:deaminase activity"/>
    <property type="evidence" value="ECO:0007669"/>
    <property type="project" value="TreeGrafter"/>
</dbReference>
<sequence length="126" mass="13334">MRPITNDQAPEPFGAYSPAVRIGNLVQVSGQIGFDRATAGFAAGDAYRQTVQALNNVRTLLQEADLDLADLLMLRVYAAAAEDFPAINEAFQDVLVEPYPARTTLFGGLPAGVLVEIDGLAVAADV</sequence>
<dbReference type="PANTHER" id="PTHR11803">
    <property type="entry name" value="2-IMINOBUTANOATE/2-IMINOPROPANOATE DEAMINASE RIDA"/>
    <property type="match status" value="1"/>
</dbReference>
<dbReference type="InterPro" id="IPR006175">
    <property type="entry name" value="YjgF/YER057c/UK114"/>
</dbReference>